<evidence type="ECO:0000313" key="14">
    <source>
        <dbReference type="EMBL" id="GFR73792.1"/>
    </source>
</evidence>
<dbReference type="SUPFAM" id="SSF90112">
    <property type="entry name" value="Neurotransmitter-gated ion-channel transmembrane pore"/>
    <property type="match status" value="1"/>
</dbReference>
<dbReference type="InterPro" id="IPR036719">
    <property type="entry name" value="Neuro-gated_channel_TM_sf"/>
</dbReference>
<feature type="domain" description="Neurotransmitter-gated ion-channel ligand-binding" evidence="12">
    <location>
        <begin position="2"/>
        <end position="167"/>
    </location>
</feature>
<evidence type="ECO:0000256" key="7">
    <source>
        <dbReference type="ARBA" id="ARBA00022989"/>
    </source>
</evidence>
<evidence type="ECO:0000259" key="13">
    <source>
        <dbReference type="Pfam" id="PF02932"/>
    </source>
</evidence>
<organism evidence="14 15">
    <name type="scientific">Elysia marginata</name>
    <dbReference type="NCBI Taxonomy" id="1093978"/>
    <lineage>
        <taxon>Eukaryota</taxon>
        <taxon>Metazoa</taxon>
        <taxon>Spiralia</taxon>
        <taxon>Lophotrochozoa</taxon>
        <taxon>Mollusca</taxon>
        <taxon>Gastropoda</taxon>
        <taxon>Heterobranchia</taxon>
        <taxon>Euthyneura</taxon>
        <taxon>Panpulmonata</taxon>
        <taxon>Sacoglossa</taxon>
        <taxon>Placobranchoidea</taxon>
        <taxon>Plakobranchidae</taxon>
        <taxon>Elysia</taxon>
    </lineage>
</organism>
<comment type="subcellular location">
    <subcellularLocation>
        <location evidence="2">Cell membrane</location>
    </subcellularLocation>
    <subcellularLocation>
        <location evidence="1">Membrane</location>
        <topology evidence="1">Multi-pass membrane protein</topology>
    </subcellularLocation>
</comment>
<dbReference type="PROSITE" id="PS00236">
    <property type="entry name" value="NEUROTR_ION_CHANNEL"/>
    <property type="match status" value="1"/>
</dbReference>
<dbReference type="EMBL" id="BMAT01011493">
    <property type="protein sequence ID" value="GFR73792.1"/>
    <property type="molecule type" value="Genomic_DNA"/>
</dbReference>
<dbReference type="AlphaFoldDB" id="A0AAV4FK41"/>
<dbReference type="PRINTS" id="PR00252">
    <property type="entry name" value="NRIONCHANNEL"/>
</dbReference>
<dbReference type="Proteomes" id="UP000762676">
    <property type="component" value="Unassembled WGS sequence"/>
</dbReference>
<evidence type="ECO:0000256" key="11">
    <source>
        <dbReference type="RuleBase" id="RU000687"/>
    </source>
</evidence>
<dbReference type="SUPFAM" id="SSF63712">
    <property type="entry name" value="Nicotinic receptor ligand binding domain-like"/>
    <property type="match status" value="1"/>
</dbReference>
<dbReference type="Pfam" id="PF02931">
    <property type="entry name" value="Neur_chan_LBD"/>
    <property type="match status" value="1"/>
</dbReference>
<keyword evidence="9 11" id="KW-0472">Membrane</keyword>
<dbReference type="Gene3D" id="2.70.170.10">
    <property type="entry name" value="Neurotransmitter-gated ion-channel ligand-binding domain"/>
    <property type="match status" value="1"/>
</dbReference>
<proteinExistence type="inferred from homology"/>
<keyword evidence="8 11" id="KW-0406">Ion transport</keyword>
<gene>
    <name evidence="14" type="ORF">ElyMa_005738500</name>
</gene>
<dbReference type="CDD" id="cd19049">
    <property type="entry name" value="LGIC_TM_anion"/>
    <property type="match status" value="1"/>
</dbReference>
<dbReference type="InterPro" id="IPR018000">
    <property type="entry name" value="Neurotransmitter_ion_chnl_CS"/>
</dbReference>
<reference evidence="14 15" key="1">
    <citation type="journal article" date="2021" name="Elife">
        <title>Chloroplast acquisition without the gene transfer in kleptoplastic sea slugs, Plakobranchus ocellatus.</title>
        <authorList>
            <person name="Maeda T."/>
            <person name="Takahashi S."/>
            <person name="Yoshida T."/>
            <person name="Shimamura S."/>
            <person name="Takaki Y."/>
            <person name="Nagai Y."/>
            <person name="Toyoda A."/>
            <person name="Suzuki Y."/>
            <person name="Arimoto A."/>
            <person name="Ishii H."/>
            <person name="Satoh N."/>
            <person name="Nishiyama T."/>
            <person name="Hasebe M."/>
            <person name="Maruyama T."/>
            <person name="Minagawa J."/>
            <person name="Obokata J."/>
            <person name="Shigenobu S."/>
        </authorList>
    </citation>
    <scope>NUCLEOTIDE SEQUENCE [LARGE SCALE GENOMIC DNA]</scope>
</reference>
<evidence type="ECO:0000256" key="1">
    <source>
        <dbReference type="ARBA" id="ARBA00004141"/>
    </source>
</evidence>
<evidence type="ECO:0000256" key="10">
    <source>
        <dbReference type="ARBA" id="ARBA00023303"/>
    </source>
</evidence>
<dbReference type="GO" id="GO:0005230">
    <property type="term" value="F:extracellular ligand-gated monoatomic ion channel activity"/>
    <property type="evidence" value="ECO:0007669"/>
    <property type="project" value="InterPro"/>
</dbReference>
<dbReference type="InterPro" id="IPR038050">
    <property type="entry name" value="Neuro_actylchol_rec"/>
</dbReference>
<dbReference type="InterPro" id="IPR006202">
    <property type="entry name" value="Neur_chan_lig-bd"/>
</dbReference>
<keyword evidence="10 11" id="KW-0407">Ion channel</keyword>
<dbReference type="GO" id="GO:0004888">
    <property type="term" value="F:transmembrane signaling receptor activity"/>
    <property type="evidence" value="ECO:0007669"/>
    <property type="project" value="InterPro"/>
</dbReference>
<keyword evidence="4" id="KW-1003">Cell membrane</keyword>
<keyword evidence="14" id="KW-0675">Receptor</keyword>
<evidence type="ECO:0000256" key="2">
    <source>
        <dbReference type="ARBA" id="ARBA00004236"/>
    </source>
</evidence>
<evidence type="ECO:0000256" key="4">
    <source>
        <dbReference type="ARBA" id="ARBA00022475"/>
    </source>
</evidence>
<keyword evidence="5 11" id="KW-0812">Transmembrane</keyword>
<protein>
    <submittedName>
        <fullName evidence="14">Glycine receptor subunit alpha-4</fullName>
    </submittedName>
</protein>
<feature type="transmembrane region" description="Helical" evidence="11">
    <location>
        <begin position="245"/>
        <end position="266"/>
    </location>
</feature>
<keyword evidence="6" id="KW-0732">Signal</keyword>
<dbReference type="InterPro" id="IPR006028">
    <property type="entry name" value="GABAA/Glycine_rcpt"/>
</dbReference>
<keyword evidence="3 11" id="KW-0813">Transport</keyword>
<evidence type="ECO:0000256" key="8">
    <source>
        <dbReference type="ARBA" id="ARBA00023065"/>
    </source>
</evidence>
<evidence type="ECO:0000256" key="6">
    <source>
        <dbReference type="ARBA" id="ARBA00022729"/>
    </source>
</evidence>
<dbReference type="InterPro" id="IPR006201">
    <property type="entry name" value="Neur_channel"/>
</dbReference>
<sequence length="301" mass="34334">MLLNSVGPVSNLEMELTSSFYLRQEWLDPRLSFQTSKEVDEPISISIEYLPLLWKPDLFFTLGLTSYRHDSTTPNVFLRLWSNGTVLYSQRITSTMKCQMDLSNFPHDIQHCRSPMMSYSYTTKDLVFEWSSKRKATSVLPSAYLAEFVLSSVSVVDCTETFATGTFTCLESVLTLERQMGFYMTQTYIPSILIVMLSWAAFWIDHEAVPARISVGLLTVLTITTQSSGARSELPRVSYIKAIDVWMSANLVFVFAAYMEYAVVTITSRRYKRNLRNSGEVSAHAGNNITKRINMRCDNKQ</sequence>
<feature type="transmembrane region" description="Helical" evidence="11">
    <location>
        <begin position="187"/>
        <end position="204"/>
    </location>
</feature>
<dbReference type="PANTHER" id="PTHR18945">
    <property type="entry name" value="NEUROTRANSMITTER GATED ION CHANNEL"/>
    <property type="match status" value="1"/>
</dbReference>
<evidence type="ECO:0000256" key="3">
    <source>
        <dbReference type="ARBA" id="ARBA00022448"/>
    </source>
</evidence>
<evidence type="ECO:0000256" key="9">
    <source>
        <dbReference type="ARBA" id="ARBA00023136"/>
    </source>
</evidence>
<evidence type="ECO:0000256" key="5">
    <source>
        <dbReference type="ARBA" id="ARBA00022692"/>
    </source>
</evidence>
<dbReference type="NCBIfam" id="TIGR00860">
    <property type="entry name" value="LIC"/>
    <property type="match status" value="1"/>
</dbReference>
<dbReference type="PRINTS" id="PR00253">
    <property type="entry name" value="GABAARECEPTR"/>
</dbReference>
<comment type="caution">
    <text evidence="14">The sequence shown here is derived from an EMBL/GenBank/DDBJ whole genome shotgun (WGS) entry which is preliminary data.</text>
</comment>
<comment type="similarity">
    <text evidence="11">Belongs to the ligand-gated ion channel (TC 1.A.9) family.</text>
</comment>
<dbReference type="InterPro" id="IPR036734">
    <property type="entry name" value="Neur_chan_lig-bd_sf"/>
</dbReference>
<comment type="caution">
    <text evidence="11">Lacks conserved residue(s) required for the propagation of feature annotation.</text>
</comment>
<dbReference type="InterPro" id="IPR006029">
    <property type="entry name" value="Neurotrans-gated_channel_TM"/>
</dbReference>
<dbReference type="Pfam" id="PF02932">
    <property type="entry name" value="Neur_chan_memb"/>
    <property type="match status" value="1"/>
</dbReference>
<keyword evidence="7 11" id="KW-1133">Transmembrane helix</keyword>
<dbReference type="Gene3D" id="1.20.58.390">
    <property type="entry name" value="Neurotransmitter-gated ion-channel transmembrane domain"/>
    <property type="match status" value="1"/>
</dbReference>
<evidence type="ECO:0000313" key="15">
    <source>
        <dbReference type="Proteomes" id="UP000762676"/>
    </source>
</evidence>
<dbReference type="GO" id="GO:0005886">
    <property type="term" value="C:plasma membrane"/>
    <property type="evidence" value="ECO:0007669"/>
    <property type="project" value="UniProtKB-SubCell"/>
</dbReference>
<accession>A0AAV4FK41</accession>
<feature type="domain" description="Neurotransmitter-gated ion-channel transmembrane" evidence="13">
    <location>
        <begin position="187"/>
        <end position="290"/>
    </location>
</feature>
<keyword evidence="15" id="KW-1185">Reference proteome</keyword>
<name>A0AAV4FK41_9GAST</name>
<evidence type="ECO:0000259" key="12">
    <source>
        <dbReference type="Pfam" id="PF02931"/>
    </source>
</evidence>